<dbReference type="RefSeq" id="WP_262566442.1">
    <property type="nucleotide sequence ID" value="NZ_JAPFCC010000001.1"/>
</dbReference>
<sequence length="104" mass="11871">MRSPWLQKQTHLSDFAKANGKPYHRATKRDCHSSLLHKSYDSEIIIDLDDIIARGGAYMATASLMLKKQVIVNMPAWFMNAPGGGDYFYITVSALENKKYDFLR</sequence>
<gene>
    <name evidence="1" type="ORF">NX722_01760</name>
</gene>
<reference evidence="1 2" key="1">
    <citation type="submission" date="2022-10" db="EMBL/GenBank/DDBJ databases">
        <title>High-quality genome sequences of two octocoral-associated bacteria, Endozoicomonas euniceicola EF212 and Endozoicomonas gorgoniicola PS125.</title>
        <authorList>
            <person name="Chiou Y.-J."/>
            <person name="Chen Y.-H."/>
        </authorList>
    </citation>
    <scope>NUCLEOTIDE SEQUENCE [LARGE SCALE GENOMIC DNA]</scope>
    <source>
        <strain evidence="1 2">PS125</strain>
    </source>
</reference>
<dbReference type="EMBL" id="JAPFCC010000001">
    <property type="protein sequence ID" value="MCW7551385.1"/>
    <property type="molecule type" value="Genomic_DNA"/>
</dbReference>
<name>A0ABT3MPU1_9GAMM</name>
<organism evidence="1 2">
    <name type="scientific">Endozoicomonas gorgoniicola</name>
    <dbReference type="NCBI Taxonomy" id="1234144"/>
    <lineage>
        <taxon>Bacteria</taxon>
        <taxon>Pseudomonadati</taxon>
        <taxon>Pseudomonadota</taxon>
        <taxon>Gammaproteobacteria</taxon>
        <taxon>Oceanospirillales</taxon>
        <taxon>Endozoicomonadaceae</taxon>
        <taxon>Endozoicomonas</taxon>
    </lineage>
</organism>
<protein>
    <submittedName>
        <fullName evidence="1">Uncharacterized protein</fullName>
    </submittedName>
</protein>
<evidence type="ECO:0000313" key="1">
    <source>
        <dbReference type="EMBL" id="MCW7551385.1"/>
    </source>
</evidence>
<comment type="caution">
    <text evidence="1">The sequence shown here is derived from an EMBL/GenBank/DDBJ whole genome shotgun (WGS) entry which is preliminary data.</text>
</comment>
<dbReference type="Proteomes" id="UP001209854">
    <property type="component" value="Unassembled WGS sequence"/>
</dbReference>
<evidence type="ECO:0000313" key="2">
    <source>
        <dbReference type="Proteomes" id="UP001209854"/>
    </source>
</evidence>
<proteinExistence type="predicted"/>
<accession>A0ABT3MPU1</accession>
<keyword evidence="2" id="KW-1185">Reference proteome</keyword>